<name>A0A1W2B520_9FLAO</name>
<evidence type="ECO:0000256" key="2">
    <source>
        <dbReference type="ARBA" id="ARBA00022485"/>
    </source>
</evidence>
<dbReference type="Pfam" id="PF12801">
    <property type="entry name" value="Fer4_5"/>
    <property type="match status" value="1"/>
</dbReference>
<dbReference type="Gene3D" id="2.60.40.10">
    <property type="entry name" value="Immunoglobulins"/>
    <property type="match status" value="1"/>
</dbReference>
<keyword evidence="4" id="KW-0249">Electron transport</keyword>
<keyword evidence="1" id="KW-0813">Transport</keyword>
<feature type="transmembrane region" description="Helical" evidence="7">
    <location>
        <begin position="90"/>
        <end position="117"/>
    </location>
</feature>
<dbReference type="InterPro" id="IPR017900">
    <property type="entry name" value="4Fe4S_Fe_S_CS"/>
</dbReference>
<dbReference type="InterPro" id="IPR032879">
    <property type="entry name" value="FixG_C"/>
</dbReference>
<dbReference type="InterPro" id="IPR017896">
    <property type="entry name" value="4Fe4S_Fe-S-bd"/>
</dbReference>
<feature type="transmembrane region" description="Helical" evidence="7">
    <location>
        <begin position="52"/>
        <end position="70"/>
    </location>
</feature>
<dbReference type="InterPro" id="IPR014116">
    <property type="entry name" value="Cyt_c_oxidase_cbb3_FixG"/>
</dbReference>
<dbReference type="AlphaFoldDB" id="A0A1W2B520"/>
<evidence type="ECO:0000313" key="10">
    <source>
        <dbReference type="Proteomes" id="UP000192393"/>
    </source>
</evidence>
<sequence>MKGMKRMENNTIEAKKNSQENEEFRNNFGTMDRKGTRKWVYPKKTSGKFTKWRTLVSWGLLAFLTIIPFIKLPNGNPIFKFDFLNTEFYLFGFPFFISDFFLLAIGMITTVVFILVFTSVFGRIFCGWICPQTIFMEMVFRKIEYAIEGDRAKQMRLDNQPWNQEKIIKKTAKWFAFALVSFFITNILFSYVMGSDKLIQQITEGPFRHSETFITFLIFSALFYFVFAWFREQACTLVCPYGRLQGVLIDKKSIVVAYDFKRGESSAGRATFRKNEDRKAVNKGDCIDCKQCVVVCPTGIDIRNGLQMECVGCTACIDACDEVMEKIHLPKGLIRYTSEENIEEEKHFTFTPKMVLFSLGLIALSGIIFSFLFVRNDVEAKFLQVPGRNFKVIENNVENYYQYNLFNKTNDLKLIKIGLSSHKGEKINVIGNSQLIELPKGELKQGTISVSIPQTELNSYKEKVVFEITDQNGKSIDTYTTSFMAPY</sequence>
<evidence type="ECO:0000313" key="9">
    <source>
        <dbReference type="EMBL" id="SMC68087.1"/>
    </source>
</evidence>
<evidence type="ECO:0000256" key="1">
    <source>
        <dbReference type="ARBA" id="ARBA00022448"/>
    </source>
</evidence>
<proteinExistence type="predicted"/>
<dbReference type="PANTHER" id="PTHR30176">
    <property type="entry name" value="FERREDOXIN-TYPE PROTEIN NAPH"/>
    <property type="match status" value="1"/>
</dbReference>
<keyword evidence="2" id="KW-0004">4Fe-4S</keyword>
<gene>
    <name evidence="9" type="ORF">SAMN06296427_105280</name>
</gene>
<dbReference type="PANTHER" id="PTHR30176:SF3">
    <property type="entry name" value="FERREDOXIN-TYPE PROTEIN NAPH"/>
    <property type="match status" value="1"/>
</dbReference>
<feature type="domain" description="4Fe-4S ferredoxin-type" evidence="8">
    <location>
        <begin position="277"/>
        <end position="305"/>
    </location>
</feature>
<evidence type="ECO:0000256" key="3">
    <source>
        <dbReference type="ARBA" id="ARBA00022723"/>
    </source>
</evidence>
<dbReference type="STRING" id="1434700.SAMN06296427_105280"/>
<dbReference type="NCBIfam" id="TIGR02745">
    <property type="entry name" value="ccoG_rdxA_fixG"/>
    <property type="match status" value="1"/>
</dbReference>
<evidence type="ECO:0000259" key="8">
    <source>
        <dbReference type="PROSITE" id="PS51379"/>
    </source>
</evidence>
<evidence type="ECO:0000256" key="6">
    <source>
        <dbReference type="ARBA" id="ARBA00023014"/>
    </source>
</evidence>
<keyword evidence="7" id="KW-1133">Transmembrane helix</keyword>
<keyword evidence="7" id="KW-0472">Membrane</keyword>
<feature type="transmembrane region" description="Helical" evidence="7">
    <location>
        <begin position="174"/>
        <end position="193"/>
    </location>
</feature>
<dbReference type="PROSITE" id="PS00198">
    <property type="entry name" value="4FE4S_FER_1"/>
    <property type="match status" value="1"/>
</dbReference>
<dbReference type="PROSITE" id="PS51379">
    <property type="entry name" value="4FE4S_FER_2"/>
    <property type="match status" value="1"/>
</dbReference>
<keyword evidence="6" id="KW-0411">Iron-sulfur</keyword>
<feature type="transmembrane region" description="Helical" evidence="7">
    <location>
        <begin position="213"/>
        <end position="230"/>
    </location>
</feature>
<evidence type="ECO:0000256" key="5">
    <source>
        <dbReference type="ARBA" id="ARBA00023004"/>
    </source>
</evidence>
<dbReference type="InterPro" id="IPR051684">
    <property type="entry name" value="Electron_Trans/Redox"/>
</dbReference>
<protein>
    <submittedName>
        <fullName evidence="9">Cytochrome c oxidase accessory protein FixG</fullName>
    </submittedName>
</protein>
<keyword evidence="10" id="KW-1185">Reference proteome</keyword>
<dbReference type="Gene3D" id="3.30.70.20">
    <property type="match status" value="1"/>
</dbReference>
<dbReference type="EMBL" id="FWXS01000005">
    <property type="protein sequence ID" value="SMC68087.1"/>
    <property type="molecule type" value="Genomic_DNA"/>
</dbReference>
<dbReference type="GO" id="GO:0051539">
    <property type="term" value="F:4 iron, 4 sulfur cluster binding"/>
    <property type="evidence" value="ECO:0007669"/>
    <property type="project" value="UniProtKB-KW"/>
</dbReference>
<evidence type="ECO:0000256" key="4">
    <source>
        <dbReference type="ARBA" id="ARBA00022982"/>
    </source>
</evidence>
<dbReference type="SUPFAM" id="SSF54862">
    <property type="entry name" value="4Fe-4S ferredoxins"/>
    <property type="match status" value="1"/>
</dbReference>
<organism evidence="9 10">
    <name type="scientific">Moheibacter sediminis</name>
    <dbReference type="NCBI Taxonomy" id="1434700"/>
    <lineage>
        <taxon>Bacteria</taxon>
        <taxon>Pseudomonadati</taxon>
        <taxon>Bacteroidota</taxon>
        <taxon>Flavobacteriia</taxon>
        <taxon>Flavobacteriales</taxon>
        <taxon>Weeksellaceae</taxon>
        <taxon>Moheibacter</taxon>
    </lineage>
</organism>
<accession>A0A1W2B520</accession>
<dbReference type="Proteomes" id="UP000192393">
    <property type="component" value="Unassembled WGS sequence"/>
</dbReference>
<keyword evidence="5" id="KW-0408">Iron</keyword>
<dbReference type="GO" id="GO:0005886">
    <property type="term" value="C:plasma membrane"/>
    <property type="evidence" value="ECO:0007669"/>
    <property type="project" value="TreeGrafter"/>
</dbReference>
<dbReference type="GO" id="GO:0046872">
    <property type="term" value="F:metal ion binding"/>
    <property type="evidence" value="ECO:0007669"/>
    <property type="project" value="UniProtKB-KW"/>
</dbReference>
<evidence type="ECO:0000256" key="7">
    <source>
        <dbReference type="SAM" id="Phobius"/>
    </source>
</evidence>
<dbReference type="Pfam" id="PF11614">
    <property type="entry name" value="FixG_C"/>
    <property type="match status" value="1"/>
</dbReference>
<keyword evidence="3" id="KW-0479">Metal-binding</keyword>
<dbReference type="Pfam" id="PF13746">
    <property type="entry name" value="Fer4_18"/>
    <property type="match status" value="1"/>
</dbReference>
<dbReference type="InterPro" id="IPR013783">
    <property type="entry name" value="Ig-like_fold"/>
</dbReference>
<reference evidence="10" key="1">
    <citation type="submission" date="2017-04" db="EMBL/GenBank/DDBJ databases">
        <authorList>
            <person name="Varghese N."/>
            <person name="Submissions S."/>
        </authorList>
    </citation>
    <scope>NUCLEOTIDE SEQUENCE [LARGE SCALE GENOMIC DNA]</scope>
    <source>
        <strain evidence="10">CGMCC 1.12708</strain>
    </source>
</reference>
<feature type="transmembrane region" description="Helical" evidence="7">
    <location>
        <begin position="354"/>
        <end position="374"/>
    </location>
</feature>
<keyword evidence="7" id="KW-0812">Transmembrane</keyword>